<dbReference type="Proteomes" id="UP000299102">
    <property type="component" value="Unassembled WGS sequence"/>
</dbReference>
<dbReference type="GO" id="GO:0003690">
    <property type="term" value="F:double-stranded DNA binding"/>
    <property type="evidence" value="ECO:0007669"/>
    <property type="project" value="TreeGrafter"/>
</dbReference>
<dbReference type="GO" id="GO:0000793">
    <property type="term" value="C:condensed chromosome"/>
    <property type="evidence" value="ECO:0007669"/>
    <property type="project" value="TreeGrafter"/>
</dbReference>
<dbReference type="GO" id="GO:0031297">
    <property type="term" value="P:replication fork processing"/>
    <property type="evidence" value="ECO:0007669"/>
    <property type="project" value="TreeGrafter"/>
</dbReference>
<protein>
    <recommendedName>
        <fullName evidence="3">Histone-lysine N-methyltransferase SETMAR</fullName>
    </recommendedName>
</protein>
<dbReference type="GO" id="GO:0042800">
    <property type="term" value="F:histone H3K4 methyltransferase activity"/>
    <property type="evidence" value="ECO:0007669"/>
    <property type="project" value="TreeGrafter"/>
</dbReference>
<dbReference type="PANTHER" id="PTHR46060:SF2">
    <property type="entry name" value="HISTONE-LYSINE N-METHYLTRANSFERASE SETMAR"/>
    <property type="match status" value="1"/>
</dbReference>
<dbReference type="GO" id="GO:0003697">
    <property type="term" value="F:single-stranded DNA binding"/>
    <property type="evidence" value="ECO:0007669"/>
    <property type="project" value="TreeGrafter"/>
</dbReference>
<dbReference type="GO" id="GO:0006303">
    <property type="term" value="P:double-strand break repair via nonhomologous end joining"/>
    <property type="evidence" value="ECO:0007669"/>
    <property type="project" value="TreeGrafter"/>
</dbReference>
<comment type="caution">
    <text evidence="1">The sequence shown here is derived from an EMBL/GenBank/DDBJ whole genome shotgun (WGS) entry which is preliminary data.</text>
</comment>
<dbReference type="OrthoDB" id="429597at2759"/>
<name>A0A4C1Z6L3_EUMVA</name>
<proteinExistence type="predicted"/>
<keyword evidence="2" id="KW-1185">Reference proteome</keyword>
<dbReference type="GO" id="GO:0000014">
    <property type="term" value="F:single-stranded DNA endodeoxyribonuclease activity"/>
    <property type="evidence" value="ECO:0007669"/>
    <property type="project" value="TreeGrafter"/>
</dbReference>
<dbReference type="EMBL" id="BGZK01001555">
    <property type="protein sequence ID" value="GBP82245.1"/>
    <property type="molecule type" value="Genomic_DNA"/>
</dbReference>
<dbReference type="GO" id="GO:0044547">
    <property type="term" value="F:DNA topoisomerase binding"/>
    <property type="evidence" value="ECO:0007669"/>
    <property type="project" value="TreeGrafter"/>
</dbReference>
<dbReference type="InterPro" id="IPR052709">
    <property type="entry name" value="Transposase-MT_Hybrid"/>
</dbReference>
<reference evidence="1 2" key="1">
    <citation type="journal article" date="2019" name="Commun. Biol.">
        <title>The bagworm genome reveals a unique fibroin gene that provides high tensile strength.</title>
        <authorList>
            <person name="Kono N."/>
            <person name="Nakamura H."/>
            <person name="Ohtoshi R."/>
            <person name="Tomita M."/>
            <person name="Numata K."/>
            <person name="Arakawa K."/>
        </authorList>
    </citation>
    <scope>NUCLEOTIDE SEQUENCE [LARGE SCALE GENOMIC DNA]</scope>
</reference>
<accession>A0A4C1Z6L3</accession>
<dbReference type="PANTHER" id="PTHR46060">
    <property type="entry name" value="MARINER MOS1 TRANSPOSASE-LIKE PROTEIN"/>
    <property type="match status" value="1"/>
</dbReference>
<dbReference type="GO" id="GO:0015074">
    <property type="term" value="P:DNA integration"/>
    <property type="evidence" value="ECO:0007669"/>
    <property type="project" value="TreeGrafter"/>
</dbReference>
<dbReference type="AlphaFoldDB" id="A0A4C1Z6L3"/>
<evidence type="ECO:0000313" key="1">
    <source>
        <dbReference type="EMBL" id="GBP82245.1"/>
    </source>
</evidence>
<dbReference type="GO" id="GO:0000729">
    <property type="term" value="P:DNA double-strand break processing"/>
    <property type="evidence" value="ECO:0007669"/>
    <property type="project" value="TreeGrafter"/>
</dbReference>
<dbReference type="GO" id="GO:0046975">
    <property type="term" value="F:histone H3K36 methyltransferase activity"/>
    <property type="evidence" value="ECO:0007669"/>
    <property type="project" value="TreeGrafter"/>
</dbReference>
<evidence type="ECO:0000313" key="2">
    <source>
        <dbReference type="Proteomes" id="UP000299102"/>
    </source>
</evidence>
<sequence>MLSGPARRQTCGGRRANDPTYSDFLYGTSGRRHQFVLVVLVRVAQNWFDRFQSHDFDVKDEPRSGRPVTDKVDAILEKVKQDRHISYDIAEELGIDYKTVLIHLKEDTYKKKARHLDPTGPH</sequence>
<organism evidence="1 2">
    <name type="scientific">Eumeta variegata</name>
    <name type="common">Bagworm moth</name>
    <name type="synonym">Eumeta japonica</name>
    <dbReference type="NCBI Taxonomy" id="151549"/>
    <lineage>
        <taxon>Eukaryota</taxon>
        <taxon>Metazoa</taxon>
        <taxon>Ecdysozoa</taxon>
        <taxon>Arthropoda</taxon>
        <taxon>Hexapoda</taxon>
        <taxon>Insecta</taxon>
        <taxon>Pterygota</taxon>
        <taxon>Neoptera</taxon>
        <taxon>Endopterygota</taxon>
        <taxon>Lepidoptera</taxon>
        <taxon>Glossata</taxon>
        <taxon>Ditrysia</taxon>
        <taxon>Tineoidea</taxon>
        <taxon>Psychidae</taxon>
        <taxon>Oiketicinae</taxon>
        <taxon>Eumeta</taxon>
    </lineage>
</organism>
<dbReference type="GO" id="GO:0035861">
    <property type="term" value="C:site of double-strand break"/>
    <property type="evidence" value="ECO:0007669"/>
    <property type="project" value="TreeGrafter"/>
</dbReference>
<evidence type="ECO:0008006" key="3">
    <source>
        <dbReference type="Google" id="ProtNLM"/>
    </source>
</evidence>
<dbReference type="GO" id="GO:0044774">
    <property type="term" value="P:mitotic DNA integrity checkpoint signaling"/>
    <property type="evidence" value="ECO:0007669"/>
    <property type="project" value="TreeGrafter"/>
</dbReference>
<dbReference type="GO" id="GO:0005634">
    <property type="term" value="C:nucleus"/>
    <property type="evidence" value="ECO:0007669"/>
    <property type="project" value="TreeGrafter"/>
</dbReference>
<gene>
    <name evidence="1" type="ORF">EVAR_54990_1</name>
</gene>